<dbReference type="EMBL" id="JACIFO010000001">
    <property type="protein sequence ID" value="MBB4117970.1"/>
    <property type="molecule type" value="Genomic_DNA"/>
</dbReference>
<organism evidence="2 3">
    <name type="scientific">Mesonia hippocampi</name>
    <dbReference type="NCBI Taxonomy" id="1628250"/>
    <lineage>
        <taxon>Bacteria</taxon>
        <taxon>Pseudomonadati</taxon>
        <taxon>Bacteroidota</taxon>
        <taxon>Flavobacteriia</taxon>
        <taxon>Flavobacteriales</taxon>
        <taxon>Flavobacteriaceae</taxon>
        <taxon>Mesonia</taxon>
    </lineage>
</organism>
<proteinExistence type="predicted"/>
<protein>
    <recommendedName>
        <fullName evidence="4">Dialkylresorcinol condensing enzyme DarA</fullName>
    </recommendedName>
</protein>
<evidence type="ECO:0000313" key="2">
    <source>
        <dbReference type="EMBL" id="MBB4117970.1"/>
    </source>
</evidence>
<name>A0A840ELV8_9FLAO</name>
<dbReference type="Proteomes" id="UP000553034">
    <property type="component" value="Unassembled WGS sequence"/>
</dbReference>
<dbReference type="AlphaFoldDB" id="A0A840ELV8"/>
<gene>
    <name evidence="2" type="ORF">GGR32_000242</name>
</gene>
<keyword evidence="1" id="KW-0472">Membrane</keyword>
<evidence type="ECO:0000256" key="1">
    <source>
        <dbReference type="SAM" id="Phobius"/>
    </source>
</evidence>
<accession>A0A840ELV8</accession>
<reference evidence="2 3" key="1">
    <citation type="submission" date="2020-08" db="EMBL/GenBank/DDBJ databases">
        <title>Genomic Encyclopedia of Type Strains, Phase IV (KMG-IV): sequencing the most valuable type-strain genomes for metagenomic binning, comparative biology and taxonomic classification.</title>
        <authorList>
            <person name="Goeker M."/>
        </authorList>
    </citation>
    <scope>NUCLEOTIDE SEQUENCE [LARGE SCALE GENOMIC DNA]</scope>
    <source>
        <strain evidence="2 3">DSM 29568</strain>
    </source>
</reference>
<dbReference type="InterPro" id="IPR029039">
    <property type="entry name" value="Flavoprotein-like_sf"/>
</dbReference>
<keyword evidence="3" id="KW-1185">Reference proteome</keyword>
<comment type="caution">
    <text evidence="2">The sequence shown here is derived from an EMBL/GenBank/DDBJ whole genome shotgun (WGS) entry which is preliminary data.</text>
</comment>
<dbReference type="SUPFAM" id="SSF52218">
    <property type="entry name" value="Flavoproteins"/>
    <property type="match status" value="1"/>
</dbReference>
<keyword evidence="1" id="KW-1133">Transmembrane helix</keyword>
<evidence type="ECO:0000313" key="3">
    <source>
        <dbReference type="Proteomes" id="UP000553034"/>
    </source>
</evidence>
<sequence>MKKKVLLIYYSQSGQLKEITQQITKPLHEEDQVQVDVLTIKMETDFPFPWTSEAFFDVFPDTFLQEPHAIKPVSETILKQEYNLILFAYQPWYLSPSIPANSFLKSSYAQQLFSKGVPVVSIIGSRNMWAMAQEKVKQLLKDYDTTLVGNIVLADRNPNLISAYTIVKWMFTGEKRKFGIFPKPGISQAEINASDKFGEVILKHLKSNNYNKLQTDLLEKGAVEIPHFLIQIDKTANKMFTKWANAIKNKKGKSRKRWLKGFYYYLVIAIWILSPIVNVIYWLIYPFRYKKIKKETTYFRGV</sequence>
<keyword evidence="1" id="KW-0812">Transmembrane</keyword>
<dbReference type="RefSeq" id="WP_183475616.1">
    <property type="nucleotide sequence ID" value="NZ_JACIFO010000001.1"/>
</dbReference>
<dbReference type="Gene3D" id="3.40.50.360">
    <property type="match status" value="1"/>
</dbReference>
<feature type="transmembrane region" description="Helical" evidence="1">
    <location>
        <begin position="262"/>
        <end position="284"/>
    </location>
</feature>
<evidence type="ECO:0008006" key="4">
    <source>
        <dbReference type="Google" id="ProtNLM"/>
    </source>
</evidence>